<evidence type="ECO:0000256" key="1">
    <source>
        <dbReference type="ARBA" id="ARBA00022603"/>
    </source>
</evidence>
<dbReference type="EMBL" id="NIZT01000003">
    <property type="protein sequence ID" value="RBQ24502.1"/>
    <property type="molecule type" value="Genomic_DNA"/>
</dbReference>
<evidence type="ECO:0000256" key="2">
    <source>
        <dbReference type="ARBA" id="ARBA00022679"/>
    </source>
</evidence>
<sequence length="155" mass="18157">MKTKLNDISETMLIPLYSRSCETRKIDGMIQDPKAIEMVSNIDHDFSKLENSKTTQLGVSCRTLILDEQTKKFIKENPDGVCISVGCGLDTRFECVNNGKITWYDLDLPEVIDIRKQFFDNNDQQKMISESIFDESWIYKLIIKEKMFYLYLKEF</sequence>
<dbReference type="InterPro" id="IPR007213">
    <property type="entry name" value="Ppm1/Ppm2/Tcmp"/>
</dbReference>
<dbReference type="Proteomes" id="UP000253099">
    <property type="component" value="Unassembled WGS sequence"/>
</dbReference>
<dbReference type="AlphaFoldDB" id="A0A366MGB3"/>
<organism evidence="3 4">
    <name type="scientific">Candidatus Methanobinarius endosymbioticus</name>
    <dbReference type="NCBI Taxonomy" id="2006182"/>
    <lineage>
        <taxon>Archaea</taxon>
        <taxon>Methanobacteriati</taxon>
        <taxon>Methanobacteriota</taxon>
        <taxon>Methanomada group</taxon>
        <taxon>Methanobacteria</taxon>
        <taxon>Methanobacteriales</taxon>
        <taxon>Methanobacteriaceae</taxon>
        <taxon>Candidatus Methanobinarius</taxon>
    </lineage>
</organism>
<dbReference type="InterPro" id="IPR029063">
    <property type="entry name" value="SAM-dependent_MTases_sf"/>
</dbReference>
<dbReference type="PANTHER" id="PTHR43619">
    <property type="entry name" value="S-ADENOSYL-L-METHIONINE-DEPENDENT METHYLTRANSFERASE YKTD-RELATED"/>
    <property type="match status" value="1"/>
</dbReference>
<dbReference type="Pfam" id="PF04072">
    <property type="entry name" value="LCM"/>
    <property type="match status" value="1"/>
</dbReference>
<protein>
    <recommendedName>
        <fullName evidence="5">Leucine carboxyl methyltransferase</fullName>
    </recommendedName>
</protein>
<gene>
    <name evidence="3" type="ORF">ALNOE001_01570</name>
</gene>
<accession>A0A366MGB3</accession>
<reference evidence="3 4" key="1">
    <citation type="submission" date="2018-06" db="EMBL/GenBank/DDBJ databases">
        <title>Genomic insight into two independent archaeal endosymbiosis events.</title>
        <authorList>
            <person name="Lind A.E."/>
            <person name="Lewis W.H."/>
            <person name="Spang A."/>
            <person name="Guy L."/>
            <person name="Embley M.T."/>
            <person name="Ettema T.J.G."/>
        </authorList>
    </citation>
    <scope>NUCLEOTIDE SEQUENCE [LARGE SCALE GENOMIC DNA]</scope>
    <source>
        <strain evidence="3">NOE</strain>
    </source>
</reference>
<keyword evidence="1" id="KW-0489">Methyltransferase</keyword>
<dbReference type="GO" id="GO:0008168">
    <property type="term" value="F:methyltransferase activity"/>
    <property type="evidence" value="ECO:0007669"/>
    <property type="project" value="UniProtKB-KW"/>
</dbReference>
<keyword evidence="4" id="KW-1185">Reference proteome</keyword>
<dbReference type="GO" id="GO:0032259">
    <property type="term" value="P:methylation"/>
    <property type="evidence" value="ECO:0007669"/>
    <property type="project" value="UniProtKB-KW"/>
</dbReference>
<evidence type="ECO:0008006" key="5">
    <source>
        <dbReference type="Google" id="ProtNLM"/>
    </source>
</evidence>
<dbReference type="Gene3D" id="3.40.50.150">
    <property type="entry name" value="Vaccinia Virus protein VP39"/>
    <property type="match status" value="1"/>
</dbReference>
<dbReference type="SUPFAM" id="SSF53335">
    <property type="entry name" value="S-adenosyl-L-methionine-dependent methyltransferases"/>
    <property type="match status" value="1"/>
</dbReference>
<name>A0A366MGB3_9EURY</name>
<proteinExistence type="predicted"/>
<evidence type="ECO:0000313" key="3">
    <source>
        <dbReference type="EMBL" id="RBQ24502.1"/>
    </source>
</evidence>
<keyword evidence="2" id="KW-0808">Transferase</keyword>
<comment type="caution">
    <text evidence="3">The sequence shown here is derived from an EMBL/GenBank/DDBJ whole genome shotgun (WGS) entry which is preliminary data.</text>
</comment>
<dbReference type="PANTHER" id="PTHR43619:SF2">
    <property type="entry name" value="S-ADENOSYL-L-METHIONINE-DEPENDENT METHYLTRANSFERASES SUPERFAMILY PROTEIN"/>
    <property type="match status" value="1"/>
</dbReference>
<evidence type="ECO:0000313" key="4">
    <source>
        <dbReference type="Proteomes" id="UP000253099"/>
    </source>
</evidence>